<dbReference type="AlphaFoldDB" id="A0A1C7P913"/>
<keyword evidence="2" id="KW-0472">Membrane</keyword>
<dbReference type="STRING" id="1679444.PYTT_1776"/>
<name>A0A1C7P913_9BACT</name>
<dbReference type="RefSeq" id="WP_067777749.1">
    <property type="nucleotide sequence ID" value="NZ_JACVVN010000012.1"/>
</dbReference>
<evidence type="ECO:0000313" key="3">
    <source>
        <dbReference type="EMBL" id="SEH92626.1"/>
    </source>
</evidence>
<evidence type="ECO:0000256" key="1">
    <source>
        <dbReference type="SAM" id="MobiDB-lite"/>
    </source>
</evidence>
<dbReference type="Proteomes" id="UP000176204">
    <property type="component" value="Chromosome I"/>
</dbReference>
<dbReference type="KEGG" id="agl:PYTT_1776"/>
<proteinExistence type="predicted"/>
<evidence type="ECO:0000256" key="2">
    <source>
        <dbReference type="SAM" id="Phobius"/>
    </source>
</evidence>
<keyword evidence="2" id="KW-1133">Transmembrane helix</keyword>
<feature type="region of interest" description="Disordered" evidence="1">
    <location>
        <begin position="274"/>
        <end position="303"/>
    </location>
</feature>
<gene>
    <name evidence="3" type="ORF">PYTT_1776</name>
</gene>
<evidence type="ECO:0000313" key="4">
    <source>
        <dbReference type="Proteomes" id="UP000176204"/>
    </source>
</evidence>
<organism evidence="3 4">
    <name type="scientific">Akkermansia glycaniphila</name>
    <dbReference type="NCBI Taxonomy" id="1679444"/>
    <lineage>
        <taxon>Bacteria</taxon>
        <taxon>Pseudomonadati</taxon>
        <taxon>Verrucomicrobiota</taxon>
        <taxon>Verrucomicrobiia</taxon>
        <taxon>Verrucomicrobiales</taxon>
        <taxon>Akkermansiaceae</taxon>
        <taxon>Akkermansia</taxon>
    </lineage>
</organism>
<dbReference type="EMBL" id="LT629973">
    <property type="protein sequence ID" value="SEH92626.1"/>
    <property type="molecule type" value="Genomic_DNA"/>
</dbReference>
<keyword evidence="2" id="KW-0812">Transmembrane</keyword>
<feature type="transmembrane region" description="Helical" evidence="2">
    <location>
        <begin position="9"/>
        <end position="30"/>
    </location>
</feature>
<reference evidence="4" key="1">
    <citation type="submission" date="2016-09" db="EMBL/GenBank/DDBJ databases">
        <authorList>
            <person name="Koehorst J."/>
        </authorList>
    </citation>
    <scope>NUCLEOTIDE SEQUENCE [LARGE SCALE GENOMIC DNA]</scope>
</reference>
<accession>A0A1C7P913</accession>
<keyword evidence="4" id="KW-1185">Reference proteome</keyword>
<feature type="region of interest" description="Disordered" evidence="1">
    <location>
        <begin position="185"/>
        <end position="204"/>
    </location>
</feature>
<sequence>MNISENKRVVVMSGIFLIAFVGLIALGFSFRSASQDNIASIEEGQSTLDSDRAKRFPSNEQSLPEVNAAATRAAAIKEQILASTASFGQTVETATTVDGRPINGKELQDKLNTLHNKLEQLCKEKDIKLTPEASWLGFSAFRSVTPNESDAPDLSFELSGIDHFVNTVAANGAVSITKVYRPTVSEPADKTGKPKPAAKKNTGDWNTLPFEISFQAKRGSVGSILESIAQDKEYCYYITGMRIASDLTTPVPLDPFKKPAAPQPEETATAVSDIIDDGLGGGDPLGGTPAAEPAPAPEEVRPAAQTVAKQILGNETIRVYIACELVRFNTPVKKQSKK</sequence>
<protein>
    <submittedName>
        <fullName evidence="3">Uncharacterized protein</fullName>
    </submittedName>
</protein>